<feature type="region of interest" description="Disordered" evidence="3">
    <location>
        <begin position="282"/>
        <end position="428"/>
    </location>
</feature>
<dbReference type="EMBL" id="CAJNOV010002220">
    <property type="protein sequence ID" value="CAF1093060.1"/>
    <property type="molecule type" value="Genomic_DNA"/>
</dbReference>
<dbReference type="GO" id="GO:0005737">
    <property type="term" value="C:cytoplasm"/>
    <property type="evidence" value="ECO:0007669"/>
    <property type="project" value="TreeGrafter"/>
</dbReference>
<comment type="similarity">
    <text evidence="1 2">Belongs to the small heat shock protein (HSP20) family.</text>
</comment>
<feature type="compositionally biased region" description="Basic and acidic residues" evidence="3">
    <location>
        <begin position="374"/>
        <end position="396"/>
    </location>
</feature>
<dbReference type="GO" id="GO:0005634">
    <property type="term" value="C:nucleus"/>
    <property type="evidence" value="ECO:0007669"/>
    <property type="project" value="TreeGrafter"/>
</dbReference>
<feature type="region of interest" description="Disordered" evidence="3">
    <location>
        <begin position="166"/>
        <end position="186"/>
    </location>
</feature>
<dbReference type="GO" id="GO:0009408">
    <property type="term" value="P:response to heat"/>
    <property type="evidence" value="ECO:0007669"/>
    <property type="project" value="TreeGrafter"/>
</dbReference>
<feature type="compositionally biased region" description="Polar residues" evidence="3">
    <location>
        <begin position="296"/>
        <end position="307"/>
    </location>
</feature>
<accession>A0A814NLM7</accession>
<dbReference type="Proteomes" id="UP000663855">
    <property type="component" value="Unassembled WGS sequence"/>
</dbReference>
<evidence type="ECO:0000256" key="1">
    <source>
        <dbReference type="PROSITE-ProRule" id="PRU00285"/>
    </source>
</evidence>
<dbReference type="PROSITE" id="PS01031">
    <property type="entry name" value="SHSP"/>
    <property type="match status" value="1"/>
</dbReference>
<dbReference type="PANTHER" id="PTHR45640">
    <property type="entry name" value="HEAT SHOCK PROTEIN HSP-12.2-RELATED"/>
    <property type="match status" value="1"/>
</dbReference>
<feature type="domain" description="SHSP" evidence="4">
    <location>
        <begin position="174"/>
        <end position="284"/>
    </location>
</feature>
<dbReference type="Proteomes" id="UP000681967">
    <property type="component" value="Unassembled WGS sequence"/>
</dbReference>
<evidence type="ECO:0000256" key="2">
    <source>
        <dbReference type="RuleBase" id="RU003616"/>
    </source>
</evidence>
<evidence type="ECO:0000313" key="7">
    <source>
        <dbReference type="Proteomes" id="UP000663855"/>
    </source>
</evidence>
<dbReference type="EMBL" id="CAJOBH010011661">
    <property type="protein sequence ID" value="CAF4164516.1"/>
    <property type="molecule type" value="Genomic_DNA"/>
</dbReference>
<organism evidence="5 7">
    <name type="scientific">Rotaria magnacalcarata</name>
    <dbReference type="NCBI Taxonomy" id="392030"/>
    <lineage>
        <taxon>Eukaryota</taxon>
        <taxon>Metazoa</taxon>
        <taxon>Spiralia</taxon>
        <taxon>Gnathifera</taxon>
        <taxon>Rotifera</taxon>
        <taxon>Eurotatoria</taxon>
        <taxon>Bdelloidea</taxon>
        <taxon>Philodinida</taxon>
        <taxon>Philodinidae</taxon>
        <taxon>Rotaria</taxon>
    </lineage>
</organism>
<dbReference type="GO" id="GO:0042026">
    <property type="term" value="P:protein refolding"/>
    <property type="evidence" value="ECO:0007669"/>
    <property type="project" value="TreeGrafter"/>
</dbReference>
<dbReference type="InterPro" id="IPR001436">
    <property type="entry name" value="Alpha-crystallin/sHSP_animal"/>
</dbReference>
<feature type="compositionally biased region" description="Basic and acidic residues" evidence="3">
    <location>
        <begin position="325"/>
        <end position="335"/>
    </location>
</feature>
<evidence type="ECO:0000256" key="3">
    <source>
        <dbReference type="SAM" id="MobiDB-lite"/>
    </source>
</evidence>
<feature type="region of interest" description="Disordered" evidence="3">
    <location>
        <begin position="16"/>
        <end position="46"/>
    </location>
</feature>
<dbReference type="InterPro" id="IPR008978">
    <property type="entry name" value="HSP20-like_chaperone"/>
</dbReference>
<comment type="caution">
    <text evidence="5">The sequence shown here is derived from an EMBL/GenBank/DDBJ whole genome shotgun (WGS) entry which is preliminary data.</text>
</comment>
<dbReference type="InterPro" id="IPR002068">
    <property type="entry name" value="A-crystallin/Hsp20_dom"/>
</dbReference>
<dbReference type="PANTHER" id="PTHR45640:SF26">
    <property type="entry name" value="RE23625P"/>
    <property type="match status" value="1"/>
</dbReference>
<dbReference type="CDD" id="cd06464">
    <property type="entry name" value="ACD_sHsps-like"/>
    <property type="match status" value="1"/>
</dbReference>
<dbReference type="Gene3D" id="2.60.40.790">
    <property type="match status" value="1"/>
</dbReference>
<sequence length="428" mass="49543">MSRYYSDSDNEYINHRQQSNNIRGSGWQSPLPTLTKTGDIPSSSSSTSIIPIVVESPFGLKKYDYSIDTSQHGRLIITAYRRQISSSDYRSTNNKNHIAIQTFTIPSNADVDHLQSHIERDTNRLIIEIPCQKRTHIRTPRASNVNNASHAISRLLRSPDIEHMLTSPTNAPQLIRDDQKSSGKISSNNRKLEYRIDCRGYTTDELEVFIQGRNLIVQGKTNRPTSPDPTRQCVSKKFSRKITLPNTVDITKVVSYLEHGELRIEAPLKRGVYYNDEEIIIPGPPPQPTTSSSLTANLPNATSTLNFENRVRSPSPYYRHRNRRNERMSRRRDYNRSNSRQLLNPTRRVRSVDALRYPLYRSPRELDEDDSQEQDNRRRQTVKYERHNTADQKELDQQPIYRSVHSPATASMSHHHNYPLDDENYLKF</sequence>
<feature type="compositionally biased region" description="Polar residues" evidence="3">
    <location>
        <begin position="16"/>
        <end position="36"/>
    </location>
</feature>
<evidence type="ECO:0000313" key="5">
    <source>
        <dbReference type="EMBL" id="CAF1093060.1"/>
    </source>
</evidence>
<gene>
    <name evidence="6" type="ORF">BYL167_LOCUS22133</name>
    <name evidence="5" type="ORF">CJN711_LOCUS6762</name>
</gene>
<evidence type="ECO:0000259" key="4">
    <source>
        <dbReference type="PROSITE" id="PS01031"/>
    </source>
</evidence>
<reference evidence="5" key="1">
    <citation type="submission" date="2021-02" db="EMBL/GenBank/DDBJ databases">
        <authorList>
            <person name="Nowell W R."/>
        </authorList>
    </citation>
    <scope>NUCLEOTIDE SEQUENCE</scope>
</reference>
<dbReference type="Pfam" id="PF00011">
    <property type="entry name" value="HSP20"/>
    <property type="match status" value="1"/>
</dbReference>
<dbReference type="GO" id="GO:0051082">
    <property type="term" value="F:unfolded protein binding"/>
    <property type="evidence" value="ECO:0007669"/>
    <property type="project" value="TreeGrafter"/>
</dbReference>
<evidence type="ECO:0000313" key="6">
    <source>
        <dbReference type="EMBL" id="CAF4164516.1"/>
    </source>
</evidence>
<dbReference type="AlphaFoldDB" id="A0A814NLM7"/>
<protein>
    <recommendedName>
        <fullName evidence="4">SHSP domain-containing protein</fullName>
    </recommendedName>
</protein>
<dbReference type="SUPFAM" id="SSF49764">
    <property type="entry name" value="HSP20-like chaperones"/>
    <property type="match status" value="1"/>
</dbReference>
<proteinExistence type="inferred from homology"/>
<name>A0A814NLM7_9BILA</name>